<evidence type="ECO:0000256" key="1">
    <source>
        <dbReference type="ARBA" id="ARBA00008383"/>
    </source>
</evidence>
<dbReference type="InterPro" id="IPR003673">
    <property type="entry name" value="CoA-Trfase_fam_III"/>
</dbReference>
<comment type="similarity">
    <text evidence="1">Belongs to the CoA-transferase III family.</text>
</comment>
<dbReference type="GO" id="GO:0003824">
    <property type="term" value="F:catalytic activity"/>
    <property type="evidence" value="ECO:0007669"/>
    <property type="project" value="InterPro"/>
</dbReference>
<dbReference type="InterPro" id="IPR023606">
    <property type="entry name" value="CoA-Trfase_III_dom_1_sf"/>
</dbReference>
<dbReference type="AlphaFoldDB" id="A0A8H3HE47"/>
<sequence>MATLSRFESAKQIIDKLWALPGLNLPLHATRKLELPGPTESAVPSSFRVGTVAQTSIACSALSSAYVHQLRHKRDEPQTVSVNSRHAVLDFKSEAWVTLDGRLTPDIWDPLAGVYKTKDGHVRIHTNFPHHRDIILATLKLPTRPIPSRDQVAKAFESWASQDFEDAATQAGGCVSKIRSFEEWDAHPHATHSAGNPPLSVTKTGEASIWGPPTKPGDMPLSGVRVLDLTRVIAGPVCGRTLAAHGADVIWITSPNLPDLPALDIDTSRGKRTVQLDLNNESDLATFKDLLKDADVLLQSYRPGALARRGFGPETLAKEYPGIITANLSAYGTDGPWGGRRGFDSLVQAAVGFNVTEASAFNSLHAPESDSRSPIRALPVQALDHAAGHLLALGINAALARRIKASGSWNVQVSLLGVAYWVRSLGQPSPAFQGEEIPLRSVPQAPEIEDLLVDVPAEHGHLRALRHAAGMSETPVRVGFAPHGLNSSPPRWFPREN</sequence>
<dbReference type="PANTHER" id="PTHR48228:SF4">
    <property type="entry name" value="BLR3030 PROTEIN"/>
    <property type="match status" value="1"/>
</dbReference>
<evidence type="ECO:0000313" key="3">
    <source>
        <dbReference type="Proteomes" id="UP000663853"/>
    </source>
</evidence>
<proteinExistence type="inferred from homology"/>
<reference evidence="2" key="1">
    <citation type="submission" date="2021-01" db="EMBL/GenBank/DDBJ databases">
        <authorList>
            <person name="Kaushik A."/>
        </authorList>
    </citation>
    <scope>NUCLEOTIDE SEQUENCE</scope>
    <source>
        <strain evidence="2">AG6-10EEA</strain>
    </source>
</reference>
<dbReference type="Pfam" id="PF02515">
    <property type="entry name" value="CoA_transf_3"/>
    <property type="match status" value="1"/>
</dbReference>
<gene>
    <name evidence="2" type="ORF">RDB_LOCUS113213</name>
</gene>
<protein>
    <submittedName>
        <fullName evidence="2">Uncharacterized protein</fullName>
    </submittedName>
</protein>
<name>A0A8H3HE47_9AGAM</name>
<evidence type="ECO:0000313" key="2">
    <source>
        <dbReference type="EMBL" id="CAE6501527.1"/>
    </source>
</evidence>
<dbReference type="InterPro" id="IPR050509">
    <property type="entry name" value="CoA-transferase_III"/>
</dbReference>
<comment type="caution">
    <text evidence="2">The sequence shown here is derived from an EMBL/GenBank/DDBJ whole genome shotgun (WGS) entry which is preliminary data.</text>
</comment>
<dbReference type="EMBL" id="CAJMXA010003536">
    <property type="protein sequence ID" value="CAE6501527.1"/>
    <property type="molecule type" value="Genomic_DNA"/>
</dbReference>
<dbReference type="OrthoDB" id="6407164at2759"/>
<dbReference type="SUPFAM" id="SSF89796">
    <property type="entry name" value="CoA-transferase family III (CaiB/BaiF)"/>
    <property type="match status" value="2"/>
</dbReference>
<organism evidence="2 3">
    <name type="scientific">Rhizoctonia solani</name>
    <dbReference type="NCBI Taxonomy" id="456999"/>
    <lineage>
        <taxon>Eukaryota</taxon>
        <taxon>Fungi</taxon>
        <taxon>Dikarya</taxon>
        <taxon>Basidiomycota</taxon>
        <taxon>Agaricomycotina</taxon>
        <taxon>Agaricomycetes</taxon>
        <taxon>Cantharellales</taxon>
        <taxon>Ceratobasidiaceae</taxon>
        <taxon>Rhizoctonia</taxon>
    </lineage>
</organism>
<dbReference type="Proteomes" id="UP000663853">
    <property type="component" value="Unassembled WGS sequence"/>
</dbReference>
<accession>A0A8H3HE47</accession>
<dbReference type="PANTHER" id="PTHR48228">
    <property type="entry name" value="SUCCINYL-COA--D-CITRAMALATE COA-TRANSFERASE"/>
    <property type="match status" value="1"/>
</dbReference>
<dbReference type="Gene3D" id="3.40.50.10540">
    <property type="entry name" value="Crotonobetainyl-coa:carnitine coa-transferase, domain 1"/>
    <property type="match status" value="1"/>
</dbReference>